<gene>
    <name evidence="1" type="ORF">C4A77_04600</name>
</gene>
<evidence type="ECO:0000313" key="2">
    <source>
        <dbReference type="Proteomes" id="UP000239759"/>
    </source>
</evidence>
<reference evidence="1 2" key="1">
    <citation type="submission" date="2018-02" db="EMBL/GenBank/DDBJ databases">
        <title>Comparative analysis of genomes of three Brevibacillus laterosporus strains producers of potent antimicrobials isolated from silage.</title>
        <authorList>
            <person name="Kojic M."/>
            <person name="Miljkovic M."/>
            <person name="Studholme D."/>
            <person name="Filipic B."/>
        </authorList>
    </citation>
    <scope>NUCLEOTIDE SEQUENCE [LARGE SCALE GENOMIC DNA]</scope>
    <source>
        <strain evidence="1 2">BGSP11</strain>
    </source>
</reference>
<dbReference type="EMBL" id="PRKQ01000003">
    <property type="protein sequence ID" value="PPB10908.1"/>
    <property type="molecule type" value="Genomic_DNA"/>
</dbReference>
<dbReference type="AlphaFoldDB" id="A0AAP8QH30"/>
<protein>
    <submittedName>
        <fullName evidence="1">Uncharacterized protein</fullName>
    </submittedName>
</protein>
<name>A0AAP8QH30_BRELA</name>
<dbReference type="Proteomes" id="UP000239759">
    <property type="component" value="Unassembled WGS sequence"/>
</dbReference>
<evidence type="ECO:0000313" key="1">
    <source>
        <dbReference type="EMBL" id="PPB10908.1"/>
    </source>
</evidence>
<accession>A0AAP8QH30</accession>
<sequence length="178" mass="19867">MTVRDPLVSVYTALEKAIRTVHGSSFLVTNDTPNPIETKKRVLPAANITYVSGTSEKAFMREHHPHGVLPNGNGTFTVGTEAVRFHYLIQVSFFAERPSQAQQLSTKFLAYIETENEIPIPEDKWGDLVQIFITSPPLPPRGEPNLYQVDATYQCLGQLIVEEQVNAIDVSKFKPRVG</sequence>
<organism evidence="1 2">
    <name type="scientific">Brevibacillus laterosporus</name>
    <name type="common">Bacillus laterosporus</name>
    <dbReference type="NCBI Taxonomy" id="1465"/>
    <lineage>
        <taxon>Bacteria</taxon>
        <taxon>Bacillati</taxon>
        <taxon>Bacillota</taxon>
        <taxon>Bacilli</taxon>
        <taxon>Bacillales</taxon>
        <taxon>Paenibacillaceae</taxon>
        <taxon>Brevibacillus</taxon>
    </lineage>
</organism>
<comment type="caution">
    <text evidence="1">The sequence shown here is derived from an EMBL/GenBank/DDBJ whole genome shotgun (WGS) entry which is preliminary data.</text>
</comment>
<proteinExistence type="predicted"/>